<evidence type="ECO:0000313" key="3">
    <source>
        <dbReference type="EMBL" id="QOV89751.1"/>
    </source>
</evidence>
<dbReference type="Pfam" id="PF12951">
    <property type="entry name" value="PATR"/>
    <property type="match status" value="16"/>
</dbReference>
<keyword evidence="4" id="KW-1185">Reference proteome</keyword>
<dbReference type="InterPro" id="IPR013425">
    <property type="entry name" value="Autotrns_rpt"/>
</dbReference>
<dbReference type="RefSeq" id="WP_206292810.1">
    <property type="nucleotide sequence ID" value="NZ_CP063458.1"/>
</dbReference>
<dbReference type="Proteomes" id="UP000593765">
    <property type="component" value="Chromosome"/>
</dbReference>
<gene>
    <name evidence="3" type="ORF">IPV69_26810</name>
</gene>
<sequence length="3991" mass="385895">MSKKAKFAARRHPLTVRSSALAAAAAIALTQLAPSPAQAASGAWNVDAAGNWITAGSWTPAAAPGSTTADNTDIATFGFTLTAARIATVDATRFIGGISFGNTSAFGYTLSGGSLRLNNGGVIQTLAANGAHTDTISTPIQISGTTTAAATFTAGATAATSLLSIGAVTGSATATTTTTLNLNGTNTGGNAVTGIIANGTGGALSLTKSGTGTWVLSGANTYTGLTTVSAGALTVTNAAGLGTTAAGTSVTSGAALQLNTVVVGAEALTLNGTGISAGGALRNLAGTSSYAGAITLGSASRINSDAGTMTLSGAMGGAFALTVGGAGTTTISGAIGTGAGTLTKDGTGVLILSGANTYSGVTTVSDGTLRISNASALGTNTAVTVNQGVVAGGNGTILDLTGTLTHGSGKTVTFNSNSTGDFRSTLLNSANNNTWAGNIVAAGTGIVAVNAATGTTLTVTGGVSSTSGAGTGTLFTRGAGTVVYNGVINLGSDRIFSKTDAGTVIVNSTGNSWVRAQVANGQIQIGANNALANTEFTFGQTGAGDGRLELNSFSQTVTRLNTAAGSTATNHILRNSNLTTASTLTFATPNATTDTLTNLQVQGTASGLGTLNLVSNGLGRTEFNGGLVSANSWTVNSGTLAFTGANNRVLPGSVTGLVGATIEKAGASTLAATSTWNNAGTTNVVGGALVLGAGTAGAVNVSDLATLSTGLGGGVLSSSAVTFGTAGATTYVPLLTTAGAVAPLNAFSLTTAGTTVTIAPQAGLFTPGTYRLLDYTGSIGGNGFGGFALAPVGSYPHITAALDNTTAGQVNLVVTAADSLIWAGQTNGVWDVNTTSNFALASSTSTGATFYQGDAVVFGDTHDVGGPATPVTNSTITGGAVTIGNLTFNNSAVNYSVANPLSGAGGITKTGTGAVTLSGASTYAGATSVSNGTLTLSGANVLGGGAVNVTGGTLRIGNSDALRGAGSITVSGGGTFDANGTPVGTRYAELVVSGVGVGGNGAIVNNGAAITNNSHFAKITLSGNTTWGGSGRYDLVAGQIFNGGAFTLTKTGTGDLWYNPSAGSVLENVIVNGGVFGSQGANPLSATATVTVNSGGLHQIFGANAQQHNVVLNDGGILRQSNNAAGTINGQVTLSGTTAGRNIQAITGGTLNIAGKLTGTGGFTVNEAGTVQLQNAANDYAGDTVITLGTLNFSATGIMPATTNLIVNGGTFATGNLPRSVGSLSGTGGTISGGNNLTTNQSTATTWSGILSGTNLIMNGAGTLTLAGTADNSGGIVIANSGTTVLAKTGDYAVHATGSGNLGLTINSSATVQIAGSLTAVTGGSASNNPPADITIATPPSNYVDQIFNLTDVQLNTGGTLDLNGRLEAIDGLAGGGTVTNTSATTARLYVGYNNTTSTSPGFTGNTSTFSGVIQNGASTTELRKIGTGMLVLSGANTYTGATIVDAGTLNIAAGGSLSNTPITVNAGTLLLDGTHGTGPIAVNGTSVFAGAGTSGGTLTAATGTTVQVGAASAGTAATTLTLGGLTLNGGTNLNLDFNTAGTTLDKIATTATNGLSISGANPLNVVLSGAGWVPGTYSILTYAGAVQGTGATNATLVLSTPVGHSTVNVVDNGLGSVNLVVAGAANKWVGGVNNIWDTNNTLNWNAGDQKFLAGDSVVFDDTATSFTPNILANQTAAGVTFDNTTAYTLTSTGTFGIAGTGGLIKKNTGTVTISSANTYTGSTDVQQGTLIANFNTGTAQTVFAAASTINVASGATFKAVANDSSFTLANNLTGSGLVVIDPHLTAGAAVRDVTISGNNAGFTGTLRLSPTVIGDGLGTFRTNQMTPANAGGATIDVDAGGQAWLSAATFTNNFILTGHGFAETAGGTPVAASGLTQYSGAVKGGIGAIRMNGGAIISGNITLDGSAKIMPYNAAGTISGSISITNPTDTLVVGGGGAGATLILTGTNNVGANALNQVFVNAGGTAGTNILAIGANGTVGTLGTGAVTLNGDAATGAIRFDRADGYTLAAANTITSSGTTTANTRLFIDTQGTGFVQNGVAINLGGGALQFGTQAGRTGATGSFNGNVTVGAINVGTASTGAVMNILPGANIANSGNFFLGEAANMSGTVIQSGGDVSVGTHVRVGHFSTNTSAYTISAGTLTVANINTATDPSTSGTTEQNGGIYLGIDGTGTMAHSGGTVTTDWIVLDNRGDTPAGTNMPDGIDRYTLSGSGLLVLRSQWGITQRNTSAAVTLAGGTIRNGGTNLQVRLDTAPDISGAITLDTVSAGNSFNWTRNAAGAGSLALSGGGTLKFTTTTTQSVAVPVSGTGALEKLGTGTTTLGVANTYNGTTTITNGTLQVGAANAIPSGAGKGNVVFSAAATSSLLDLNGFDTSINGLSQPTSSTANLVVNNATGTNKTLTLGNNDATATFAGIIANNTSGTGTLALTKVGTGTQTLSGASTFTGPITVNGGQIAFPSSPATSGPLGNSTVVNLNNGSISYTASGTNALNRSLAIGAGNGTVDVALATGTLTVANLTSTGGNLVKTGAGTLALSGTTTLNGGASSVTVSGGTLQAGFGTNGVTAVSIGATSNLSMQNSAIQGLTLGNTAGALTLAGGARLGFEFDAATNDSITIGATGTPSLTAGVITLDLFNFNTGIAGGNTYNLLSTTLGDLTFGGLTTYVLGSAPSGFNYTLNATNNLVSLGVSAFSPAYWTDSQGTGSWSTLNAGPLSNFSTLATGGANTAALPGVNETVFFSQDGVAGPTVTSALNGNFTIRGLNFVAGSGTVTAVNINQGSSGTLTIQPSTATGGIDVGTNAGAVTISAPLVASNTSAASQTWNVDGTGANGSSLTLNGVVTFTANVIKTGSGTLTLGNAGNSGAGNFTLTGGTLAVSATGNVPTGVFTIGTGTTINNTGGGTVAFSNSSYVWNGDFTQSGQSLDLGAGPVTLGLNTQVTVATNTLTVGGAIGDGGNNRSLTKAGAGTLVLGGTNTYTGATSVTAGTVSLTGALTGGGAISTSGTGVLSQTSTGVISGASTITQGSSGTSVMAGNNTHAGLTSVTAGVLTLSGNNSGASGGVTLTAGQLNINNNNALGTGTLTLNGGTIDNTSGGPVVVPAGLVPTQIWSNTATVAFVGSNTLNLGTGAVALGTDATTGTFTLTNNSLLVGTSLTVGGSISAIAGGTAGVKTLTIAGPGSTALTGSITKGSASNVVVTVTSPGTTTLSGAASSIQTINIDGGATSIVDLGAGNLTITNGGTNGFRSSTGGTINATGGGKIILGSDLLDNGTNDGTTLTVNAGITGPFTFEIYGGSATNTGVTVLTAQNTFTGNVQINGGNLRVSNIGNTGSLTSNLGQGTIIQSGAAVLAGSTVTTGKLIYTGVGETTNRVLTMSGAGFAIEQAATSGHLVFIAPVSVTNTAAKNLFLLGSTAGTAEIAGVIPNNTAATSITKLGSGTWTLSGANTYTGTTNVNEGTLVLSGRGTGTPGIVSVSTLPGLSATLNITAGTYAFGAARMNVGNAATTAATGTVNQSGGAISFTGSDQLLVGQGTVGNTGIYNLSGGSITTAAAAGRGVILGVNSNPTPGPTSGGGTFNLSGTGALNMTAASGGGGNAILQIGRSDAVANNTTNVFNQTGGTASVGILAMGGAAAGSTGVSSTLNLTGGTFLANSFTLLAAGGTNTAVINIGGTAQVTLPAFPTNAKGVGSTATITFDSGTGSLSPLAASATYMPAGTFNNAYLTANGAKFNVGTGNDITIGQVLQDAVSPAAAGTLTKQGTGMLTLTGANTYTGQTTITAGTLAVTGSISSSTQVLAGGTLAGNGQITEAVTISAGGSIRPGVPGGSITSILTVKSLAMVNDPTAVFGVDITGITVGTGYDQVTLPNAGTSTVSLAGASLSVKLGTVLAGDGSEKFVIINNTSAVNTPTGQFSSLIVESSPAFGVPATTTLTSANGGLDFIDPSNGFVYTLMYNVDSANTSTPGNDVVLSVVPEPGSLALAAMAGVGLLARRRRR</sequence>
<dbReference type="InterPro" id="IPR006311">
    <property type="entry name" value="TAT_signal"/>
</dbReference>
<dbReference type="EMBL" id="CP063458">
    <property type="protein sequence ID" value="QOV89751.1"/>
    <property type="molecule type" value="Genomic_DNA"/>
</dbReference>
<dbReference type="KEGG" id="hbs:IPV69_26810"/>
<feature type="signal peptide" evidence="2">
    <location>
        <begin position="1"/>
        <end position="39"/>
    </location>
</feature>
<evidence type="ECO:0000256" key="2">
    <source>
        <dbReference type="SAM" id="SignalP"/>
    </source>
</evidence>
<evidence type="ECO:0000256" key="1">
    <source>
        <dbReference type="ARBA" id="ARBA00022729"/>
    </source>
</evidence>
<accession>A0A7M2WY57</accession>
<dbReference type="InterPro" id="IPR011050">
    <property type="entry name" value="Pectin_lyase_fold/virulence"/>
</dbReference>
<dbReference type="NCBIfam" id="TIGR02601">
    <property type="entry name" value="autotrns_rpt"/>
    <property type="match status" value="10"/>
</dbReference>
<proteinExistence type="predicted"/>
<evidence type="ECO:0000313" key="4">
    <source>
        <dbReference type="Proteomes" id="UP000593765"/>
    </source>
</evidence>
<feature type="chain" id="PRO_5034510493" evidence="2">
    <location>
        <begin position="40"/>
        <end position="3991"/>
    </location>
</feature>
<keyword evidence="1 2" id="KW-0732">Signal</keyword>
<dbReference type="SUPFAM" id="SSF51126">
    <property type="entry name" value="Pectin lyase-like"/>
    <property type="match status" value="7"/>
</dbReference>
<protein>
    <submittedName>
        <fullName evidence="3">Autotransporter-associated beta strand repeat-containing protein</fullName>
    </submittedName>
</protein>
<dbReference type="PROSITE" id="PS51318">
    <property type="entry name" value="TAT"/>
    <property type="match status" value="1"/>
</dbReference>
<organism evidence="3 4">
    <name type="scientific">Humisphaera borealis</name>
    <dbReference type="NCBI Taxonomy" id="2807512"/>
    <lineage>
        <taxon>Bacteria</taxon>
        <taxon>Pseudomonadati</taxon>
        <taxon>Planctomycetota</taxon>
        <taxon>Phycisphaerae</taxon>
        <taxon>Tepidisphaerales</taxon>
        <taxon>Tepidisphaeraceae</taxon>
        <taxon>Humisphaera</taxon>
    </lineage>
</organism>
<reference evidence="3 4" key="1">
    <citation type="submission" date="2020-10" db="EMBL/GenBank/DDBJ databases">
        <title>Wide distribution of Phycisphaera-like planctomycetes from WD2101 soil group in peatlands and genome analysis of the first cultivated representative.</title>
        <authorList>
            <person name="Dedysh S.N."/>
            <person name="Beletsky A.V."/>
            <person name="Ivanova A."/>
            <person name="Kulichevskaya I.S."/>
            <person name="Suzina N.E."/>
            <person name="Philippov D.A."/>
            <person name="Rakitin A.L."/>
            <person name="Mardanov A.V."/>
            <person name="Ravin N.V."/>
        </authorList>
    </citation>
    <scope>NUCLEOTIDE SEQUENCE [LARGE SCALE GENOMIC DNA]</scope>
    <source>
        <strain evidence="3 4">M1803</strain>
    </source>
</reference>
<name>A0A7M2WY57_9BACT</name>